<dbReference type="GO" id="GO:0005576">
    <property type="term" value="C:extracellular region"/>
    <property type="evidence" value="ECO:0007669"/>
    <property type="project" value="UniProtKB-SubCell"/>
</dbReference>
<sequence length="194" mass="21751">MFATCALVLLCLIPLSCSAPLTCEDLVRPLDHLDPHHLEGRWALVAGGLSDPGLQEFFKRRNSSSINFSSAHAASSFSYTPSVDAGGKCHYKSYNISLEGSVLTFDVLDQVNLTVTFLFTSCPDCLVMRYDNISGKTERVFLFSRRRKVDLDEMEEFRAQAECLKMLPPAVMDHTKELCPEQNSDNHRLLTKTQ</sequence>
<evidence type="ECO:0008006" key="8">
    <source>
        <dbReference type="Google" id="ProtNLM"/>
    </source>
</evidence>
<proteinExistence type="predicted"/>
<name>A0A673CZW0_9TELE</name>
<evidence type="ECO:0000256" key="5">
    <source>
        <dbReference type="SAM" id="SignalP"/>
    </source>
</evidence>
<keyword evidence="4" id="KW-0325">Glycoprotein</keyword>
<protein>
    <recommendedName>
        <fullName evidence="8">Apolipoprotein M</fullName>
    </recommendedName>
</protein>
<dbReference type="PANTHER" id="PTHR11967:SF2">
    <property type="entry name" value="ALPHA-1-ACID GLYCOPROTEIN 1"/>
    <property type="match status" value="1"/>
</dbReference>
<dbReference type="Proteomes" id="UP000472271">
    <property type="component" value="Chromosome 1"/>
</dbReference>
<reference evidence="6" key="2">
    <citation type="submission" date="2025-08" db="UniProtKB">
        <authorList>
            <consortium name="Ensembl"/>
        </authorList>
    </citation>
    <scope>IDENTIFICATION</scope>
</reference>
<keyword evidence="7" id="KW-1185">Reference proteome</keyword>
<reference evidence="6" key="3">
    <citation type="submission" date="2025-09" db="UniProtKB">
        <authorList>
            <consortium name="Ensembl"/>
        </authorList>
    </citation>
    <scope>IDENTIFICATION</scope>
</reference>
<evidence type="ECO:0000256" key="3">
    <source>
        <dbReference type="ARBA" id="ARBA00022729"/>
    </source>
</evidence>
<dbReference type="SUPFAM" id="SSF50814">
    <property type="entry name" value="Lipocalins"/>
    <property type="match status" value="1"/>
</dbReference>
<accession>A0A673CZW0</accession>
<feature type="chain" id="PRO_5025588292" description="Apolipoprotein M" evidence="5">
    <location>
        <begin position="19"/>
        <end position="194"/>
    </location>
</feature>
<evidence type="ECO:0000313" key="7">
    <source>
        <dbReference type="Proteomes" id="UP000472271"/>
    </source>
</evidence>
<dbReference type="InterPro" id="IPR012674">
    <property type="entry name" value="Calycin"/>
</dbReference>
<organism evidence="6 7">
    <name type="scientific">Sphaeramia orbicularis</name>
    <name type="common">orbiculate cardinalfish</name>
    <dbReference type="NCBI Taxonomy" id="375764"/>
    <lineage>
        <taxon>Eukaryota</taxon>
        <taxon>Metazoa</taxon>
        <taxon>Chordata</taxon>
        <taxon>Craniata</taxon>
        <taxon>Vertebrata</taxon>
        <taxon>Euteleostomi</taxon>
        <taxon>Actinopterygii</taxon>
        <taxon>Neopterygii</taxon>
        <taxon>Teleostei</taxon>
        <taxon>Neoteleostei</taxon>
        <taxon>Acanthomorphata</taxon>
        <taxon>Gobiaria</taxon>
        <taxon>Kurtiformes</taxon>
        <taxon>Apogonoidei</taxon>
        <taxon>Apogonidae</taxon>
        <taxon>Apogoninae</taxon>
        <taxon>Sphaeramia</taxon>
    </lineage>
</organism>
<keyword evidence="2" id="KW-0964">Secreted</keyword>
<reference evidence="6" key="1">
    <citation type="submission" date="2019-06" db="EMBL/GenBank/DDBJ databases">
        <authorList>
            <consortium name="Wellcome Sanger Institute Data Sharing"/>
        </authorList>
    </citation>
    <scope>NUCLEOTIDE SEQUENCE [LARGE SCALE GENOMIC DNA]</scope>
</reference>
<dbReference type="AlphaFoldDB" id="A0A673CZW0"/>
<evidence type="ECO:0000256" key="4">
    <source>
        <dbReference type="ARBA" id="ARBA00023180"/>
    </source>
</evidence>
<evidence type="ECO:0000256" key="2">
    <source>
        <dbReference type="ARBA" id="ARBA00022525"/>
    </source>
</evidence>
<evidence type="ECO:0000313" key="6">
    <source>
        <dbReference type="Ensembl" id="ENSSORP00005058607.1"/>
    </source>
</evidence>
<keyword evidence="3 5" id="KW-0732">Signal</keyword>
<feature type="signal peptide" evidence="5">
    <location>
        <begin position="1"/>
        <end position="18"/>
    </location>
</feature>
<dbReference type="Ensembl" id="ENSSORT00005059934.1">
    <property type="protein sequence ID" value="ENSSORP00005058607.1"/>
    <property type="gene ID" value="ENSSORG00005025852.1"/>
</dbReference>
<comment type="subcellular location">
    <subcellularLocation>
        <location evidence="1">Secreted</location>
    </subcellularLocation>
</comment>
<dbReference type="PANTHER" id="PTHR11967">
    <property type="entry name" value="ALPHA-1-ACID GLYCOPROTEIN"/>
    <property type="match status" value="1"/>
</dbReference>
<dbReference type="InParanoid" id="A0A673CZW0"/>
<dbReference type="Gene3D" id="2.40.128.20">
    <property type="match status" value="1"/>
</dbReference>
<evidence type="ECO:0000256" key="1">
    <source>
        <dbReference type="ARBA" id="ARBA00004613"/>
    </source>
</evidence>